<dbReference type="PANTHER" id="PTHR24209:SF25">
    <property type="entry name" value="PROTEIN DA1-RELATED 1"/>
    <property type="match status" value="1"/>
</dbReference>
<organism evidence="5 6">
    <name type="scientific">Vitis vinifera</name>
    <name type="common">Grape</name>
    <dbReference type="NCBI Taxonomy" id="29760"/>
    <lineage>
        <taxon>Eukaryota</taxon>
        <taxon>Viridiplantae</taxon>
        <taxon>Streptophyta</taxon>
        <taxon>Embryophyta</taxon>
        <taxon>Tracheophyta</taxon>
        <taxon>Spermatophyta</taxon>
        <taxon>Magnoliopsida</taxon>
        <taxon>eudicotyledons</taxon>
        <taxon>Gunneridae</taxon>
        <taxon>Pentapetalae</taxon>
        <taxon>rosids</taxon>
        <taxon>Vitales</taxon>
        <taxon>Vitaceae</taxon>
        <taxon>Viteae</taxon>
        <taxon>Vitis</taxon>
    </lineage>
</organism>
<dbReference type="InterPro" id="IPR001781">
    <property type="entry name" value="Znf_LIM"/>
</dbReference>
<evidence type="ECO:0000256" key="2">
    <source>
        <dbReference type="ARBA" id="ARBA00022833"/>
    </source>
</evidence>
<dbReference type="Proteomes" id="UP000288805">
    <property type="component" value="Unassembled WGS sequence"/>
</dbReference>
<dbReference type="SMART" id="SM00132">
    <property type="entry name" value="LIM"/>
    <property type="match status" value="1"/>
</dbReference>
<dbReference type="SUPFAM" id="SSF57716">
    <property type="entry name" value="Glucocorticoid receptor-like (DNA-binding domain)"/>
    <property type="match status" value="1"/>
</dbReference>
<dbReference type="PANTHER" id="PTHR24209">
    <property type="entry name" value="PROTEIN DA1-RELATED 2"/>
    <property type="match status" value="1"/>
</dbReference>
<evidence type="ECO:0000259" key="4">
    <source>
        <dbReference type="PROSITE" id="PS50023"/>
    </source>
</evidence>
<evidence type="ECO:0000256" key="1">
    <source>
        <dbReference type="ARBA" id="ARBA00022723"/>
    </source>
</evidence>
<dbReference type="AlphaFoldDB" id="A0A438CVA0"/>
<reference evidence="5 6" key="1">
    <citation type="journal article" date="2018" name="PLoS Genet.">
        <title>Population sequencing reveals clonal diversity and ancestral inbreeding in the grapevine cultivar Chardonnay.</title>
        <authorList>
            <person name="Roach M.J."/>
            <person name="Johnson D.L."/>
            <person name="Bohlmann J."/>
            <person name="van Vuuren H.J."/>
            <person name="Jones S.J."/>
            <person name="Pretorius I.S."/>
            <person name="Schmidt S.A."/>
            <person name="Borneman A.R."/>
        </authorList>
    </citation>
    <scope>NUCLEOTIDE SEQUENCE [LARGE SCALE GENOMIC DNA]</scope>
    <source>
        <strain evidence="6">cv. Chardonnay</strain>
        <tissue evidence="5">Leaf</tissue>
    </source>
</reference>
<dbReference type="Pfam" id="PF00412">
    <property type="entry name" value="LIM"/>
    <property type="match status" value="1"/>
</dbReference>
<name>A0A438CVA0_VITVI</name>
<dbReference type="CDD" id="cd09396">
    <property type="entry name" value="LIM_DA1"/>
    <property type="match status" value="1"/>
</dbReference>
<dbReference type="InterPro" id="IPR045218">
    <property type="entry name" value="DA1-like"/>
</dbReference>
<dbReference type="Gene3D" id="2.10.110.10">
    <property type="entry name" value="Cysteine Rich Protein"/>
    <property type="match status" value="1"/>
</dbReference>
<keyword evidence="2 3" id="KW-0862">Zinc</keyword>
<keyword evidence="1 3" id="KW-0479">Metal-binding</keyword>
<feature type="domain" description="LIM zinc-binding" evidence="4">
    <location>
        <begin position="24"/>
        <end position="95"/>
    </location>
</feature>
<sequence>MESPPRRDARNIFQPLTFSSLGFRICARCNLEIGHERHLRRMGAVWHPECFRCHACGLRIFDLEVQIQFRFILVLFSVSGNRPYHESCYKDQNHPRCNVCKNFVSVNPKAGQYNFIFCKS</sequence>
<protein>
    <submittedName>
        <fullName evidence="5">Protein DA1-related 1</fullName>
    </submittedName>
</protein>
<dbReference type="PROSITE" id="PS00478">
    <property type="entry name" value="LIM_DOMAIN_1"/>
    <property type="match status" value="1"/>
</dbReference>
<evidence type="ECO:0000313" key="6">
    <source>
        <dbReference type="Proteomes" id="UP000288805"/>
    </source>
</evidence>
<keyword evidence="3" id="KW-0440">LIM domain</keyword>
<evidence type="ECO:0000313" key="5">
    <source>
        <dbReference type="EMBL" id="RVW27135.1"/>
    </source>
</evidence>
<comment type="caution">
    <text evidence="5">The sequence shown here is derived from an EMBL/GenBank/DDBJ whole genome shotgun (WGS) entry which is preliminary data.</text>
</comment>
<gene>
    <name evidence="5" type="primary">DAR1_2</name>
    <name evidence="5" type="ORF">CK203_087782</name>
</gene>
<dbReference type="GO" id="GO:0046872">
    <property type="term" value="F:metal ion binding"/>
    <property type="evidence" value="ECO:0007669"/>
    <property type="project" value="UniProtKB-KW"/>
</dbReference>
<dbReference type="PROSITE" id="PS50023">
    <property type="entry name" value="LIM_DOMAIN_2"/>
    <property type="match status" value="1"/>
</dbReference>
<accession>A0A438CVA0</accession>
<proteinExistence type="predicted"/>
<dbReference type="EMBL" id="QGNW01001964">
    <property type="protein sequence ID" value="RVW27135.1"/>
    <property type="molecule type" value="Genomic_DNA"/>
</dbReference>
<evidence type="ECO:0000256" key="3">
    <source>
        <dbReference type="PROSITE-ProRule" id="PRU00125"/>
    </source>
</evidence>